<dbReference type="InterPro" id="IPR036028">
    <property type="entry name" value="SH3-like_dom_sf"/>
</dbReference>
<dbReference type="SMART" id="SM00248">
    <property type="entry name" value="ANK"/>
    <property type="match status" value="3"/>
</dbReference>
<proteinExistence type="predicted"/>
<evidence type="ECO:0000259" key="10">
    <source>
        <dbReference type="PROSITE" id="PS50002"/>
    </source>
</evidence>
<dbReference type="PROSITE" id="PS50088">
    <property type="entry name" value="ANK_REPEAT"/>
    <property type="match status" value="2"/>
</dbReference>
<evidence type="ECO:0000256" key="3">
    <source>
        <dbReference type="ARBA" id="ARBA00022490"/>
    </source>
</evidence>
<evidence type="ECO:0000313" key="12">
    <source>
        <dbReference type="Proteomes" id="UP000245119"/>
    </source>
</evidence>
<dbReference type="Gene3D" id="1.25.40.20">
    <property type="entry name" value="Ankyrin repeat-containing domain"/>
    <property type="match status" value="2"/>
</dbReference>
<feature type="repeat" description="ANK" evidence="8">
    <location>
        <begin position="145"/>
        <end position="177"/>
    </location>
</feature>
<dbReference type="PROSITE" id="PS50297">
    <property type="entry name" value="ANK_REP_REGION"/>
    <property type="match status" value="2"/>
</dbReference>
<evidence type="ECO:0000256" key="2">
    <source>
        <dbReference type="ARBA" id="ARBA00022443"/>
    </source>
</evidence>
<dbReference type="SUPFAM" id="SSF50044">
    <property type="entry name" value="SH3-domain"/>
    <property type="match status" value="1"/>
</dbReference>
<dbReference type="Gene3D" id="2.30.30.40">
    <property type="entry name" value="SH3 Domains"/>
    <property type="match status" value="1"/>
</dbReference>
<dbReference type="PANTHER" id="PTHR24155:SF10">
    <property type="entry name" value="OSTEOCLAST-STIMULATING FACTOR 1"/>
    <property type="match status" value="1"/>
</dbReference>
<keyword evidence="2 9" id="KW-0728">SH3 domain</keyword>
<dbReference type="PANTHER" id="PTHR24155">
    <property type="entry name" value="OSTEOCLAST-STIMULATING FACTOR 1"/>
    <property type="match status" value="1"/>
</dbReference>
<dbReference type="PROSITE" id="PS50002">
    <property type="entry name" value="SH3"/>
    <property type="match status" value="1"/>
</dbReference>
<evidence type="ECO:0000256" key="9">
    <source>
        <dbReference type="PROSITE-ProRule" id="PRU00192"/>
    </source>
</evidence>
<evidence type="ECO:0000256" key="8">
    <source>
        <dbReference type="PROSITE-ProRule" id="PRU00023"/>
    </source>
</evidence>
<dbReference type="Proteomes" id="UP000245119">
    <property type="component" value="Linkage Group LG13"/>
</dbReference>
<dbReference type="FunFam" id="2.30.30.40:FF:000072">
    <property type="entry name" value="Unconventional Myosin IB"/>
    <property type="match status" value="1"/>
</dbReference>
<keyword evidence="4" id="KW-0677">Repeat</keyword>
<dbReference type="GO" id="GO:0005737">
    <property type="term" value="C:cytoplasm"/>
    <property type="evidence" value="ECO:0007669"/>
    <property type="project" value="UniProtKB-SubCell"/>
</dbReference>
<accession>A0A2T7NEN7</accession>
<dbReference type="OMA" id="NMSWLRE"/>
<sequence length="219" mass="24230">MSNAPRPTKPPPPVPKPGNVKVVRALYPYEAQQPDELTFEEGEMLYILDMSDKDWWKAKCGARSGLIPSNYVEENTESVDNPLHDAAKRGNMDFMKECIRNRVSVNGLDKAGSTPLHWAAHGGHIACLETLLKEPKCEVNVQNKLGDTPLHSAAWKNHASAVQLLLEKGARVDIRNNENKLAVDLTKDPEVAALLREAAGVRASRYCNDYGEEDEEGSD</sequence>
<evidence type="ECO:0000256" key="1">
    <source>
        <dbReference type="ARBA" id="ARBA00004496"/>
    </source>
</evidence>
<name>A0A2T7NEN7_POMCA</name>
<reference evidence="11 12" key="1">
    <citation type="submission" date="2018-04" db="EMBL/GenBank/DDBJ databases">
        <title>The genome of golden apple snail Pomacea canaliculata provides insight into stress tolerance and invasive adaptation.</title>
        <authorList>
            <person name="Liu C."/>
            <person name="Liu B."/>
            <person name="Ren Y."/>
            <person name="Zhang Y."/>
            <person name="Wang H."/>
            <person name="Li S."/>
            <person name="Jiang F."/>
            <person name="Yin L."/>
            <person name="Zhang G."/>
            <person name="Qian W."/>
            <person name="Fan W."/>
        </authorList>
    </citation>
    <scope>NUCLEOTIDE SEQUENCE [LARGE SCALE GENOMIC DNA]</scope>
    <source>
        <strain evidence="11">SZHN2017</strain>
        <tissue evidence="11">Muscle</tissue>
    </source>
</reference>
<comment type="subcellular location">
    <subcellularLocation>
        <location evidence="1">Cytoplasm</location>
    </subcellularLocation>
</comment>
<keyword evidence="3" id="KW-0963">Cytoplasm</keyword>
<evidence type="ECO:0000256" key="6">
    <source>
        <dbReference type="ARBA" id="ARBA00037432"/>
    </source>
</evidence>
<dbReference type="STRING" id="400727.A0A2T7NEN7"/>
<dbReference type="InterPro" id="IPR036770">
    <property type="entry name" value="Ankyrin_rpt-contain_sf"/>
</dbReference>
<feature type="repeat" description="ANK" evidence="8">
    <location>
        <begin position="111"/>
        <end position="144"/>
    </location>
</feature>
<evidence type="ECO:0000313" key="11">
    <source>
        <dbReference type="EMBL" id="PVD19643.1"/>
    </source>
</evidence>
<dbReference type="InterPro" id="IPR001452">
    <property type="entry name" value="SH3_domain"/>
</dbReference>
<feature type="domain" description="SH3" evidence="10">
    <location>
        <begin position="18"/>
        <end position="77"/>
    </location>
</feature>
<dbReference type="OrthoDB" id="207120at2759"/>
<dbReference type="CDD" id="cd11772">
    <property type="entry name" value="SH3_OSTF1"/>
    <property type="match status" value="1"/>
</dbReference>
<dbReference type="PRINTS" id="PR00452">
    <property type="entry name" value="SH3DOMAIN"/>
</dbReference>
<dbReference type="PRINTS" id="PR01887">
    <property type="entry name" value="SPECTRNALPHA"/>
</dbReference>
<dbReference type="PRINTS" id="PR01415">
    <property type="entry name" value="ANKYRIN"/>
</dbReference>
<evidence type="ECO:0000256" key="5">
    <source>
        <dbReference type="ARBA" id="ARBA00023043"/>
    </source>
</evidence>
<keyword evidence="5 8" id="KW-0040">ANK repeat</keyword>
<dbReference type="EMBL" id="PZQS01000013">
    <property type="protein sequence ID" value="PVD19643.1"/>
    <property type="molecule type" value="Genomic_DNA"/>
</dbReference>
<evidence type="ECO:0000256" key="4">
    <source>
        <dbReference type="ARBA" id="ARBA00022737"/>
    </source>
</evidence>
<protein>
    <recommendedName>
        <fullName evidence="7">Osteoclast-stimulating factor 1</fullName>
    </recommendedName>
</protein>
<dbReference type="AlphaFoldDB" id="A0A2T7NEN7"/>
<keyword evidence="12" id="KW-1185">Reference proteome</keyword>
<dbReference type="Pfam" id="PF12796">
    <property type="entry name" value="Ank_2"/>
    <property type="match status" value="1"/>
</dbReference>
<dbReference type="SUPFAM" id="SSF48403">
    <property type="entry name" value="Ankyrin repeat"/>
    <property type="match status" value="1"/>
</dbReference>
<dbReference type="GO" id="GO:0007165">
    <property type="term" value="P:signal transduction"/>
    <property type="evidence" value="ECO:0007669"/>
    <property type="project" value="TreeGrafter"/>
</dbReference>
<dbReference type="InterPro" id="IPR002110">
    <property type="entry name" value="Ankyrin_rpt"/>
</dbReference>
<dbReference type="SMART" id="SM00326">
    <property type="entry name" value="SH3"/>
    <property type="match status" value="1"/>
</dbReference>
<comment type="caution">
    <text evidence="11">The sequence shown here is derived from an EMBL/GenBank/DDBJ whole genome shotgun (WGS) entry which is preliminary data.</text>
</comment>
<evidence type="ECO:0000256" key="7">
    <source>
        <dbReference type="ARBA" id="ARBA00040640"/>
    </source>
</evidence>
<organism evidence="11 12">
    <name type="scientific">Pomacea canaliculata</name>
    <name type="common">Golden apple snail</name>
    <dbReference type="NCBI Taxonomy" id="400727"/>
    <lineage>
        <taxon>Eukaryota</taxon>
        <taxon>Metazoa</taxon>
        <taxon>Spiralia</taxon>
        <taxon>Lophotrochozoa</taxon>
        <taxon>Mollusca</taxon>
        <taxon>Gastropoda</taxon>
        <taxon>Caenogastropoda</taxon>
        <taxon>Architaenioglossa</taxon>
        <taxon>Ampullarioidea</taxon>
        <taxon>Ampullariidae</taxon>
        <taxon>Pomacea</taxon>
    </lineage>
</organism>
<dbReference type="Pfam" id="PF00018">
    <property type="entry name" value="SH3_1"/>
    <property type="match status" value="1"/>
</dbReference>
<gene>
    <name evidence="11" type="ORF">C0Q70_20133</name>
</gene>
<comment type="function">
    <text evidence="6">Induces bone resorption, acting probably through a signaling cascade which results in the secretion of factor(s) enhancing osteoclast formation and activity.</text>
</comment>